<accession>A0A9N9LQ36</accession>
<proteinExistence type="predicted"/>
<dbReference type="EMBL" id="CAJVRM010000181">
    <property type="protein sequence ID" value="CAG8976537.1"/>
    <property type="molecule type" value="Genomic_DNA"/>
</dbReference>
<gene>
    <name evidence="3" type="ORF">HYALB_00011014</name>
</gene>
<name>A0A9N9LQ36_9HELO</name>
<dbReference type="Proteomes" id="UP000701801">
    <property type="component" value="Unassembled WGS sequence"/>
</dbReference>
<dbReference type="InterPro" id="IPR005645">
    <property type="entry name" value="FSH-like_dom"/>
</dbReference>
<feature type="domain" description="Serine hydrolase" evidence="2">
    <location>
        <begin position="4"/>
        <end position="171"/>
    </location>
</feature>
<organism evidence="3 4">
    <name type="scientific">Hymenoscyphus albidus</name>
    <dbReference type="NCBI Taxonomy" id="595503"/>
    <lineage>
        <taxon>Eukaryota</taxon>
        <taxon>Fungi</taxon>
        <taxon>Dikarya</taxon>
        <taxon>Ascomycota</taxon>
        <taxon>Pezizomycotina</taxon>
        <taxon>Leotiomycetes</taxon>
        <taxon>Helotiales</taxon>
        <taxon>Helotiaceae</taxon>
        <taxon>Hymenoscyphus</taxon>
    </lineage>
</organism>
<keyword evidence="1" id="KW-0378">Hydrolase</keyword>
<dbReference type="Pfam" id="PF03959">
    <property type="entry name" value="FSH1"/>
    <property type="match status" value="1"/>
</dbReference>
<protein>
    <recommendedName>
        <fullName evidence="2">Serine hydrolase domain-containing protein</fullName>
    </recommendedName>
</protein>
<dbReference type="GO" id="GO:0019748">
    <property type="term" value="P:secondary metabolic process"/>
    <property type="evidence" value="ECO:0007669"/>
    <property type="project" value="TreeGrafter"/>
</dbReference>
<dbReference type="GO" id="GO:0005634">
    <property type="term" value="C:nucleus"/>
    <property type="evidence" value="ECO:0007669"/>
    <property type="project" value="TreeGrafter"/>
</dbReference>
<dbReference type="PANTHER" id="PTHR48070">
    <property type="entry name" value="ESTERASE OVCA2"/>
    <property type="match status" value="1"/>
</dbReference>
<evidence type="ECO:0000313" key="4">
    <source>
        <dbReference type="Proteomes" id="UP000701801"/>
    </source>
</evidence>
<dbReference type="PANTHER" id="PTHR48070:SF7">
    <property type="entry name" value="SERINE HYDROLASE FSH DOMAIN-CONTAINING PROTEIN-RELATED"/>
    <property type="match status" value="1"/>
</dbReference>
<dbReference type="InterPro" id="IPR029058">
    <property type="entry name" value="AB_hydrolase_fold"/>
</dbReference>
<dbReference type="Gene3D" id="3.40.50.1820">
    <property type="entry name" value="alpha/beta hydrolase"/>
    <property type="match status" value="1"/>
</dbReference>
<reference evidence="3" key="1">
    <citation type="submission" date="2021-07" db="EMBL/GenBank/DDBJ databases">
        <authorList>
            <person name="Durling M."/>
        </authorList>
    </citation>
    <scope>NUCLEOTIDE SEQUENCE</scope>
</reference>
<comment type="caution">
    <text evidence="3">The sequence shown here is derived from an EMBL/GenBank/DDBJ whole genome shotgun (WGS) entry which is preliminary data.</text>
</comment>
<sequence>MKGSVRHELGDNHTYDYVDGTVKFPIASEIEIIFPKDDQYFTYFNDVATGKKAIEDLRQFVKLEGPFDGIIGFCNGSLLATAMLIQDSESGILDPNIKLAILFSNQRLANWKLLITKSDRVSIGIPTAHIWGKNDNLSMDAPRVIAELCNPSMRSIFVHDGGHEVPSGKDKSAVISSVNIIRRAINAAL</sequence>
<dbReference type="AlphaFoldDB" id="A0A9N9LQ36"/>
<evidence type="ECO:0000259" key="2">
    <source>
        <dbReference type="Pfam" id="PF03959"/>
    </source>
</evidence>
<dbReference type="GO" id="GO:0005737">
    <property type="term" value="C:cytoplasm"/>
    <property type="evidence" value="ECO:0007669"/>
    <property type="project" value="TreeGrafter"/>
</dbReference>
<dbReference type="SUPFAM" id="SSF53474">
    <property type="entry name" value="alpha/beta-Hydrolases"/>
    <property type="match status" value="1"/>
</dbReference>
<dbReference type="InterPro" id="IPR050593">
    <property type="entry name" value="LovG"/>
</dbReference>
<keyword evidence="4" id="KW-1185">Reference proteome</keyword>
<dbReference type="OrthoDB" id="2094269at2759"/>
<evidence type="ECO:0000313" key="3">
    <source>
        <dbReference type="EMBL" id="CAG8976537.1"/>
    </source>
</evidence>
<evidence type="ECO:0000256" key="1">
    <source>
        <dbReference type="ARBA" id="ARBA00022801"/>
    </source>
</evidence>
<dbReference type="GO" id="GO:0016787">
    <property type="term" value="F:hydrolase activity"/>
    <property type="evidence" value="ECO:0007669"/>
    <property type="project" value="UniProtKB-KW"/>
</dbReference>